<dbReference type="OrthoDB" id="10293897at2759"/>
<accession>A0A397JNL3</accession>
<dbReference type="EMBL" id="PQFF01000051">
    <property type="protein sequence ID" value="RHZ86080.1"/>
    <property type="molecule type" value="Genomic_DNA"/>
</dbReference>
<protein>
    <submittedName>
        <fullName evidence="1">Uncharacterized protein</fullName>
    </submittedName>
</protein>
<reference evidence="1 2" key="1">
    <citation type="submission" date="2018-08" db="EMBL/GenBank/DDBJ databases">
        <title>Genome and evolution of the arbuscular mycorrhizal fungus Diversispora epigaea (formerly Glomus versiforme) and its bacterial endosymbionts.</title>
        <authorList>
            <person name="Sun X."/>
            <person name="Fei Z."/>
            <person name="Harrison M."/>
        </authorList>
    </citation>
    <scope>NUCLEOTIDE SEQUENCE [LARGE SCALE GENOMIC DNA]</scope>
    <source>
        <strain evidence="1 2">IT104</strain>
    </source>
</reference>
<gene>
    <name evidence="1" type="ORF">Glove_54g153</name>
</gene>
<organism evidence="1 2">
    <name type="scientific">Diversispora epigaea</name>
    <dbReference type="NCBI Taxonomy" id="1348612"/>
    <lineage>
        <taxon>Eukaryota</taxon>
        <taxon>Fungi</taxon>
        <taxon>Fungi incertae sedis</taxon>
        <taxon>Mucoromycota</taxon>
        <taxon>Glomeromycotina</taxon>
        <taxon>Glomeromycetes</taxon>
        <taxon>Diversisporales</taxon>
        <taxon>Diversisporaceae</taxon>
        <taxon>Diversispora</taxon>
    </lineage>
</organism>
<evidence type="ECO:0000313" key="2">
    <source>
        <dbReference type="Proteomes" id="UP000266861"/>
    </source>
</evidence>
<proteinExistence type="predicted"/>
<keyword evidence="2" id="KW-1185">Reference proteome</keyword>
<evidence type="ECO:0000313" key="1">
    <source>
        <dbReference type="EMBL" id="RHZ86080.1"/>
    </source>
</evidence>
<dbReference type="AlphaFoldDB" id="A0A397JNL3"/>
<name>A0A397JNL3_9GLOM</name>
<sequence>MQPKFLQPNNNINMMKSNCFVLVIFIFLALSGAFAFTGVFNCKDGAGIENPRWGNDSTNAQTLTIDVKGPSPIQAVGNYKVYFYSTGKEANTTEAYYVFMHTPDWVNGYASNMFTANGGSTWVGANLFSLTLIYSPKKFPPSGTIITIGATVHYDCTLGSDLVCKYCPMRIYTKAP</sequence>
<dbReference type="Proteomes" id="UP000266861">
    <property type="component" value="Unassembled WGS sequence"/>
</dbReference>
<comment type="caution">
    <text evidence="1">The sequence shown here is derived from an EMBL/GenBank/DDBJ whole genome shotgun (WGS) entry which is preliminary data.</text>
</comment>